<reference evidence="13" key="1">
    <citation type="submission" date="2017-02" db="EMBL/GenBank/DDBJ databases">
        <authorList>
            <person name="Varghese N."/>
            <person name="Submissions S."/>
        </authorList>
    </citation>
    <scope>NUCLEOTIDE SEQUENCE [LARGE SCALE GENOMIC DNA]</scope>
    <source>
        <strain evidence="13">DSM 15739</strain>
    </source>
</reference>
<gene>
    <name evidence="12" type="ORF">SAMN02746011_01426</name>
</gene>
<comment type="similarity">
    <text evidence="1 8">Belongs to the glycosyl hydrolase 53 family.</text>
</comment>
<evidence type="ECO:0000313" key="13">
    <source>
        <dbReference type="Proteomes" id="UP000189941"/>
    </source>
</evidence>
<dbReference type="GO" id="GO:0045490">
    <property type="term" value="P:pectin catabolic process"/>
    <property type="evidence" value="ECO:0007669"/>
    <property type="project" value="TreeGrafter"/>
</dbReference>
<evidence type="ECO:0000259" key="11">
    <source>
        <dbReference type="PROSITE" id="PS50847"/>
    </source>
</evidence>
<evidence type="ECO:0000313" key="12">
    <source>
        <dbReference type="EMBL" id="SJZ66331.1"/>
    </source>
</evidence>
<dbReference type="Gene3D" id="3.20.20.80">
    <property type="entry name" value="Glycosidases"/>
    <property type="match status" value="1"/>
</dbReference>
<feature type="compositionally biased region" description="Basic and acidic residues" evidence="9">
    <location>
        <begin position="160"/>
        <end position="172"/>
    </location>
</feature>
<dbReference type="EMBL" id="FUWO01000012">
    <property type="protein sequence ID" value="SJZ66331.1"/>
    <property type="molecule type" value="Genomic_DNA"/>
</dbReference>
<dbReference type="Pfam" id="PF00746">
    <property type="entry name" value="Gram_pos_anchor"/>
    <property type="match status" value="1"/>
</dbReference>
<protein>
    <recommendedName>
        <fullName evidence="8">Arabinogalactan endo-beta-1,4-galactanase</fullName>
        <ecNumber evidence="8">3.2.1.89</ecNumber>
    </recommendedName>
</protein>
<keyword evidence="6" id="KW-0572">Peptidoglycan-anchor</keyword>
<dbReference type="AlphaFoldDB" id="A0A1T4MHJ5"/>
<dbReference type="InterPro" id="IPR011683">
    <property type="entry name" value="Glyco_hydro_53"/>
</dbReference>
<dbReference type="GO" id="GO:0031218">
    <property type="term" value="F:arabinogalactan endo-1,4-beta-galactosidase activity"/>
    <property type="evidence" value="ECO:0007669"/>
    <property type="project" value="UniProtKB-EC"/>
</dbReference>
<dbReference type="SUPFAM" id="SSF51445">
    <property type="entry name" value="(Trans)glycosidases"/>
    <property type="match status" value="1"/>
</dbReference>
<dbReference type="PANTHER" id="PTHR34983">
    <property type="entry name" value="ARABINOGALACTAN ENDO-BETA-1,4-GALACTANASE A"/>
    <property type="match status" value="1"/>
</dbReference>
<keyword evidence="13" id="KW-1185">Reference proteome</keyword>
<dbReference type="Proteomes" id="UP000189941">
    <property type="component" value="Unassembled WGS sequence"/>
</dbReference>
<dbReference type="RefSeq" id="WP_234982933.1">
    <property type="nucleotide sequence ID" value="NZ_FUWO01000012.1"/>
</dbReference>
<evidence type="ECO:0000256" key="10">
    <source>
        <dbReference type="SAM" id="Phobius"/>
    </source>
</evidence>
<keyword evidence="3" id="KW-0964">Secreted</keyword>
<sequence length="852" mass="95348">MRMNAKKLLFMLGTSLMIAMPNATVSAQEVDSNNQVISSELINLESRTSIELAMKEKVDEDSKEVVRETNHEEAIVSTLLENMPPAEQTEDKKNEEVIEELTENSMNEVDNIENNGVEDEDMASSSTKVVNESSLAEEKITENTLIETTVNETPDGEESGETKETDLEKDNNETTPAVTMNDEQISDELNDVLPTDFYVEKVEDLPDDFIKGVDISTLIAQEQSGVKYYDLNGKEVDLIDYLAQNSVNYIRIRVWNNPYDSDGNGYGGGNNDLDKAIEIGKRATEAGLNVLVDFHYSDFWADPGRQLAPKAWQEMTVDEKATALYEYTKDSLLELKKAGVNVTMVQVGNETTGSGIAGEKGIEKYQLFKEGSRAIREIDPGIQIALHFTNPEKTDTILNFAKGLSDYAIDYDVFATSYYSYWHGKLENLTNVLQQISQDYNKKTLIAETSYAYTLEDGDGHGNVIGSTSDTDLGGYEATVQGQTNNIRDVIDAANKAGALGIFYWEPAWVPVGKPNWEQNLPVWEKYGSGWASSHAIEYDSNVTESTYGGSAWDNQALFDFNGKALPSIKVFELVNNGYGEVPEREIIEEPKEQFESLLDNPSFEEENLNSYTISEGYVSRLNDTPKDGEYALHFWSDQTIDFDVEQKVFLAPGMYQFNLLMQGDQTGQSENIYAFIKYPDGMLLTSTINLKGYANWQEANIEFTLKESTELIFGLHVTADAEAWGTTDNWLLKKTGDIVQEPSEKDNEESPIDENSAKEEPNEENPSEENSIENEITTDNENVEIEQESSENDFNSERTVDSTLKPDLSANDLIYSSMLPSTGSKKTVYLMLLGYMLLILGTFLVFNKKSS</sequence>
<comment type="catalytic activity">
    <reaction evidence="8">
        <text>The enzyme specifically hydrolyzes (1-&gt;4)-beta-D-galactosidic linkages in type I arabinogalactans.</text>
        <dbReference type="EC" id="3.2.1.89"/>
    </reaction>
</comment>
<evidence type="ECO:0000256" key="4">
    <source>
        <dbReference type="ARBA" id="ARBA00022729"/>
    </source>
</evidence>
<feature type="signal peptide" evidence="8">
    <location>
        <begin position="1"/>
        <end position="27"/>
    </location>
</feature>
<keyword evidence="5 8" id="KW-0378">Hydrolase</keyword>
<dbReference type="PROSITE" id="PS50847">
    <property type="entry name" value="GRAM_POS_ANCHORING"/>
    <property type="match status" value="1"/>
</dbReference>
<feature type="compositionally biased region" description="Acidic residues" evidence="9">
    <location>
        <begin position="762"/>
        <end position="781"/>
    </location>
</feature>
<keyword evidence="10" id="KW-0812">Transmembrane</keyword>
<evidence type="ECO:0000256" key="8">
    <source>
        <dbReference type="RuleBase" id="RU361192"/>
    </source>
</evidence>
<dbReference type="STRING" id="1121925.SAMN02746011_01426"/>
<dbReference type="GO" id="GO:0015926">
    <property type="term" value="F:glucosidase activity"/>
    <property type="evidence" value="ECO:0007669"/>
    <property type="project" value="InterPro"/>
</dbReference>
<evidence type="ECO:0000256" key="6">
    <source>
        <dbReference type="ARBA" id="ARBA00023088"/>
    </source>
</evidence>
<keyword evidence="10" id="KW-0472">Membrane</keyword>
<dbReference type="EC" id="3.2.1.89" evidence="8"/>
<evidence type="ECO:0000256" key="2">
    <source>
        <dbReference type="ARBA" id="ARBA00022512"/>
    </source>
</evidence>
<dbReference type="Gene3D" id="2.60.120.260">
    <property type="entry name" value="Galactose-binding domain-like"/>
    <property type="match status" value="1"/>
</dbReference>
<evidence type="ECO:0000256" key="3">
    <source>
        <dbReference type="ARBA" id="ARBA00022525"/>
    </source>
</evidence>
<evidence type="ECO:0000256" key="9">
    <source>
        <dbReference type="SAM" id="MobiDB-lite"/>
    </source>
</evidence>
<dbReference type="PANTHER" id="PTHR34983:SF2">
    <property type="entry name" value="ENDO-BETA-1,4-GALACTANASE"/>
    <property type="match status" value="1"/>
</dbReference>
<accession>A0A1T4MHJ5</accession>
<feature type="domain" description="Gram-positive cocci surface proteins LPxTG" evidence="11">
    <location>
        <begin position="820"/>
        <end position="852"/>
    </location>
</feature>
<feature type="transmembrane region" description="Helical" evidence="10">
    <location>
        <begin position="829"/>
        <end position="847"/>
    </location>
</feature>
<organism evidence="12 13">
    <name type="scientific">Globicatella sulfidifaciens DSM 15739</name>
    <dbReference type="NCBI Taxonomy" id="1121925"/>
    <lineage>
        <taxon>Bacteria</taxon>
        <taxon>Bacillati</taxon>
        <taxon>Bacillota</taxon>
        <taxon>Bacilli</taxon>
        <taxon>Lactobacillales</taxon>
        <taxon>Aerococcaceae</taxon>
        <taxon>Globicatella</taxon>
    </lineage>
</organism>
<feature type="region of interest" description="Disordered" evidence="9">
    <location>
        <begin position="146"/>
        <end position="174"/>
    </location>
</feature>
<keyword evidence="4 8" id="KW-0732">Signal</keyword>
<keyword evidence="2" id="KW-0134">Cell wall</keyword>
<evidence type="ECO:0000256" key="7">
    <source>
        <dbReference type="ARBA" id="ARBA00023295"/>
    </source>
</evidence>
<feature type="region of interest" description="Disordered" evidence="9">
    <location>
        <begin position="739"/>
        <end position="781"/>
    </location>
</feature>
<keyword evidence="7 8" id="KW-0326">Glycosidase</keyword>
<dbReference type="Pfam" id="PF07745">
    <property type="entry name" value="Glyco_hydro_53"/>
    <property type="match status" value="1"/>
</dbReference>
<evidence type="ECO:0000256" key="5">
    <source>
        <dbReference type="ARBA" id="ARBA00022801"/>
    </source>
</evidence>
<feature type="chain" id="PRO_5011819235" description="Arabinogalactan endo-beta-1,4-galactanase" evidence="8">
    <location>
        <begin position="28"/>
        <end position="852"/>
    </location>
</feature>
<proteinExistence type="inferred from homology"/>
<evidence type="ECO:0000256" key="1">
    <source>
        <dbReference type="ARBA" id="ARBA00010687"/>
    </source>
</evidence>
<dbReference type="InterPro" id="IPR017853">
    <property type="entry name" value="GH"/>
</dbReference>
<name>A0A1T4MHJ5_9LACT</name>
<dbReference type="NCBIfam" id="TIGR01167">
    <property type="entry name" value="LPXTG_anchor"/>
    <property type="match status" value="1"/>
</dbReference>
<dbReference type="InterPro" id="IPR019931">
    <property type="entry name" value="LPXTG_anchor"/>
</dbReference>
<keyword evidence="10" id="KW-1133">Transmembrane helix</keyword>